<dbReference type="Gene3D" id="1.20.120.1630">
    <property type="match status" value="1"/>
</dbReference>
<name>A0A7T0C3B8_9BACT</name>
<proteinExistence type="predicted"/>
<evidence type="ECO:0000256" key="3">
    <source>
        <dbReference type="ARBA" id="ARBA00022989"/>
    </source>
</evidence>
<evidence type="ECO:0000313" key="6">
    <source>
        <dbReference type="EMBL" id="QPJ65759.1"/>
    </source>
</evidence>
<dbReference type="GO" id="GO:0004671">
    <property type="term" value="F:protein C-terminal S-isoprenylcysteine carboxyl O-methyltransferase activity"/>
    <property type="evidence" value="ECO:0007669"/>
    <property type="project" value="InterPro"/>
</dbReference>
<feature type="transmembrane region" description="Helical" evidence="5">
    <location>
        <begin position="5"/>
        <end position="22"/>
    </location>
</feature>
<dbReference type="PANTHER" id="PTHR12714">
    <property type="entry name" value="PROTEIN-S ISOPRENYLCYSTEINE O-METHYLTRANSFERASE"/>
    <property type="match status" value="1"/>
</dbReference>
<dbReference type="Proteomes" id="UP000594464">
    <property type="component" value="Chromosome"/>
</dbReference>
<keyword evidence="6" id="KW-0489">Methyltransferase</keyword>
<dbReference type="InterPro" id="IPR007269">
    <property type="entry name" value="ICMT_MeTrfase"/>
</dbReference>
<dbReference type="EMBL" id="CP048620">
    <property type="protein sequence ID" value="QPJ65759.1"/>
    <property type="molecule type" value="Genomic_DNA"/>
</dbReference>
<organism evidence="6 7">
    <name type="scientific">Candidatus Nitrohelix vancouverensis</name>
    <dbReference type="NCBI Taxonomy" id="2705534"/>
    <lineage>
        <taxon>Bacteria</taxon>
        <taxon>Pseudomonadati</taxon>
        <taxon>Nitrospinota/Tectimicrobiota group</taxon>
        <taxon>Nitrospinota</taxon>
        <taxon>Nitrospinia</taxon>
        <taxon>Nitrospinales</taxon>
        <taxon>Nitrospinaceae</taxon>
        <taxon>Candidatus Nitrohelix</taxon>
    </lineage>
</organism>
<protein>
    <submittedName>
        <fullName evidence="6">Isoprenylcysteine carboxylmethyltransferase family protein</fullName>
    </submittedName>
</protein>
<keyword evidence="6" id="KW-0808">Transferase</keyword>
<dbReference type="Pfam" id="PF04140">
    <property type="entry name" value="ICMT"/>
    <property type="match status" value="1"/>
</dbReference>
<reference evidence="7" key="1">
    <citation type="submission" date="2020-02" db="EMBL/GenBank/DDBJ databases">
        <title>Genomic and physiological characterization of two novel Nitrospinaceae genera.</title>
        <authorList>
            <person name="Mueller A.J."/>
            <person name="Jung M.-Y."/>
            <person name="Strachan C.R."/>
            <person name="Herbold C.W."/>
            <person name="Kirkegaard R.H."/>
            <person name="Daims H."/>
        </authorList>
    </citation>
    <scope>NUCLEOTIDE SEQUENCE [LARGE SCALE GENOMIC DNA]</scope>
</reference>
<dbReference type="GO" id="GO:0016020">
    <property type="term" value="C:membrane"/>
    <property type="evidence" value="ECO:0007669"/>
    <property type="project" value="UniProtKB-SubCell"/>
</dbReference>
<evidence type="ECO:0000256" key="5">
    <source>
        <dbReference type="SAM" id="Phobius"/>
    </source>
</evidence>
<keyword evidence="3 5" id="KW-1133">Transmembrane helix</keyword>
<evidence type="ECO:0000256" key="4">
    <source>
        <dbReference type="ARBA" id="ARBA00023136"/>
    </source>
</evidence>
<feature type="transmembrane region" description="Helical" evidence="5">
    <location>
        <begin position="28"/>
        <end position="45"/>
    </location>
</feature>
<feature type="transmembrane region" description="Helical" evidence="5">
    <location>
        <begin position="120"/>
        <end position="142"/>
    </location>
</feature>
<accession>A0A7T0C3B8</accession>
<evidence type="ECO:0000313" key="7">
    <source>
        <dbReference type="Proteomes" id="UP000594464"/>
    </source>
</evidence>
<comment type="subcellular location">
    <subcellularLocation>
        <location evidence="1">Membrane</location>
        <topology evidence="1">Multi-pass membrane protein</topology>
    </subcellularLocation>
</comment>
<gene>
    <name evidence="6" type="ORF">G3M78_10295</name>
</gene>
<keyword evidence="2 5" id="KW-0812">Transmembrane</keyword>
<dbReference type="AlphaFoldDB" id="A0A7T0C3B8"/>
<keyword evidence="4 5" id="KW-0472">Membrane</keyword>
<feature type="transmembrane region" description="Helical" evidence="5">
    <location>
        <begin position="52"/>
        <end position="70"/>
    </location>
</feature>
<dbReference type="GO" id="GO:0032259">
    <property type="term" value="P:methylation"/>
    <property type="evidence" value="ECO:0007669"/>
    <property type="project" value="UniProtKB-KW"/>
</dbReference>
<evidence type="ECO:0000256" key="2">
    <source>
        <dbReference type="ARBA" id="ARBA00022692"/>
    </source>
</evidence>
<sequence length="237" mass="26684">MIESIIYFNFIVFVAAFAFALWKNCNATTLQVGAIYLAPLIPVGLDDAVAERFLIVSLLNFIFGIIELVLFVKTVRPGDASLSKDYFRQLFGHTLPIAAALVGASFIARASEAPVGFYEGMALALIFIAGAVLRVVAVWQIGALGFKFDIVFREEQTLKNDQLYALMRHPSYTGMMLVILAYAINTHSWIAGTVTLLVAWFGFQFRIHYEEKALEAQFGEPYREYRERTSMWIPFVK</sequence>
<feature type="transmembrane region" description="Helical" evidence="5">
    <location>
        <begin position="90"/>
        <end position="108"/>
    </location>
</feature>
<evidence type="ECO:0000256" key="1">
    <source>
        <dbReference type="ARBA" id="ARBA00004141"/>
    </source>
</evidence>
<dbReference type="KEGG" id="nva:G3M78_10295"/>
<feature type="transmembrane region" description="Helical" evidence="5">
    <location>
        <begin position="176"/>
        <end position="203"/>
    </location>
</feature>
<dbReference type="PANTHER" id="PTHR12714:SF9">
    <property type="entry name" value="PROTEIN-S-ISOPRENYLCYSTEINE O-METHYLTRANSFERASE"/>
    <property type="match status" value="1"/>
</dbReference>